<dbReference type="InParanoid" id="A7RR99"/>
<dbReference type="PhylomeDB" id="A7RR99"/>
<gene>
    <name evidence="1" type="ORF">NEMVEDRAFT_v1g68155</name>
</gene>
<dbReference type="Proteomes" id="UP000001593">
    <property type="component" value="Unassembled WGS sequence"/>
</dbReference>
<dbReference type="AlphaFoldDB" id="A7RR99"/>
<dbReference type="EMBL" id="DS469531">
    <property type="protein sequence ID" value="EDO45973.1"/>
    <property type="molecule type" value="Genomic_DNA"/>
</dbReference>
<protein>
    <submittedName>
        <fullName evidence="1">Uncharacterized protein</fullName>
    </submittedName>
</protein>
<name>A7RR99_NEMVE</name>
<sequence>WKSRDGDVMDYWAGATPRSEKCACGLTNTCVRHDLVCNCDAWDSVWRSDGGYITDFTSLPVQEVIFNVRGTGLKSNFTLGSLECFGTRS</sequence>
<proteinExistence type="predicted"/>
<evidence type="ECO:0000313" key="2">
    <source>
        <dbReference type="Proteomes" id="UP000001593"/>
    </source>
</evidence>
<reference evidence="1 2" key="1">
    <citation type="journal article" date="2007" name="Science">
        <title>Sea anemone genome reveals ancestral eumetazoan gene repertoire and genomic organization.</title>
        <authorList>
            <person name="Putnam N.H."/>
            <person name="Srivastava M."/>
            <person name="Hellsten U."/>
            <person name="Dirks B."/>
            <person name="Chapman J."/>
            <person name="Salamov A."/>
            <person name="Terry A."/>
            <person name="Shapiro H."/>
            <person name="Lindquist E."/>
            <person name="Kapitonov V.V."/>
            <person name="Jurka J."/>
            <person name="Genikhovich G."/>
            <person name="Grigoriev I.V."/>
            <person name="Lucas S.M."/>
            <person name="Steele R.E."/>
            <person name="Finnerty J.R."/>
            <person name="Technau U."/>
            <person name="Martindale M.Q."/>
            <person name="Rokhsar D.S."/>
        </authorList>
    </citation>
    <scope>NUCLEOTIDE SEQUENCE [LARGE SCALE GENOMIC DNA]</scope>
    <source>
        <strain evidence="2">CH2 X CH6</strain>
    </source>
</reference>
<organism evidence="1 2">
    <name type="scientific">Nematostella vectensis</name>
    <name type="common">Starlet sea anemone</name>
    <dbReference type="NCBI Taxonomy" id="45351"/>
    <lineage>
        <taxon>Eukaryota</taxon>
        <taxon>Metazoa</taxon>
        <taxon>Cnidaria</taxon>
        <taxon>Anthozoa</taxon>
        <taxon>Hexacorallia</taxon>
        <taxon>Actiniaria</taxon>
        <taxon>Edwardsiidae</taxon>
        <taxon>Nematostella</taxon>
    </lineage>
</organism>
<evidence type="ECO:0000313" key="1">
    <source>
        <dbReference type="EMBL" id="EDO45973.1"/>
    </source>
</evidence>
<keyword evidence="2" id="KW-1185">Reference proteome</keyword>
<accession>A7RR99</accession>
<feature type="non-terminal residue" evidence="1">
    <location>
        <position position="1"/>
    </location>
</feature>
<feature type="non-terminal residue" evidence="1">
    <location>
        <position position="89"/>
    </location>
</feature>
<dbReference type="eggNOG" id="KOG3516">
    <property type="taxonomic scope" value="Eukaryota"/>
</dbReference>
<dbReference type="HOGENOM" id="CLU_134783_1_0_1"/>